<dbReference type="InterPro" id="IPR042264">
    <property type="entry name" value="DPH1/DPH2_2"/>
</dbReference>
<keyword evidence="7" id="KW-0479">Metal-binding</keyword>
<evidence type="ECO:0000256" key="3">
    <source>
        <dbReference type="ARBA" id="ARBA00012221"/>
    </source>
</evidence>
<dbReference type="InterPro" id="IPR042263">
    <property type="entry name" value="DPH1/DPH2_1"/>
</dbReference>
<dbReference type="InterPro" id="IPR035435">
    <property type="entry name" value="DPH1/DPH2_euk_archaea"/>
</dbReference>
<dbReference type="EC" id="2.5.1.108" evidence="3 11"/>
<sequence length="432" mass="47712">MAEGAVVVSAQKNRKVITGGIRTANKIPESILNDAELNDAIKVLPQNYNFEIHKTVWKIKQLDAKCVALQFPEGLLVFSLTIADILERFTGAETLVMGDVTYGACCVDDFSARALGADLMVHYGHSCLIPVDQTSIKMLYVFVDIKIDAVHFIETLKFNFKADRRLALVSTVQFVATLQSVAAELRTDGYQVTVPQIRPLSPGEILGCTSPRLQEIDDLVYLGDGRFHLESAMIANPSVTFYRYDPYSKVFSQEYYDQPRMVAAREAAVTRAGSAATFGVILGTLGRQGSPRVMQHLQDRLKERGSRQVTVLLSEVFPDKLRLMPQVDAWMQTSCPRLSIDWGTAFDRPLLTPYEAGVVLNQVAWRGLQYPMDFYAADSLGPWTPNHRPPRPGGAAERRARHRPAAPAVTDTAPAPAGCTNCGSCECKKDGR</sequence>
<dbReference type="PANTHER" id="PTHR10762">
    <property type="entry name" value="DIPHTHAMIDE BIOSYNTHESIS PROTEIN"/>
    <property type="match status" value="1"/>
</dbReference>
<comment type="similarity">
    <text evidence="2 11">Belongs to the DPH1/DPH2 family. DPH1 subfamily.</text>
</comment>
<evidence type="ECO:0000313" key="13">
    <source>
        <dbReference type="EMBL" id="KAF0309187.1"/>
    </source>
</evidence>
<proteinExistence type="inferred from homology"/>
<evidence type="ECO:0000256" key="6">
    <source>
        <dbReference type="ARBA" id="ARBA00022691"/>
    </source>
</evidence>
<dbReference type="SFLD" id="SFLDS00032">
    <property type="entry name" value="Radical_SAM_3-amino-3-carboxyp"/>
    <property type="match status" value="1"/>
</dbReference>
<dbReference type="PIRSF" id="PIRSF004967">
    <property type="entry name" value="DPH1"/>
    <property type="match status" value="1"/>
</dbReference>
<dbReference type="FunFam" id="3.40.50.11850:FF:000001">
    <property type="entry name" value="2-(3-amino-3-carboxypropyl)histidine synthase subunit 1"/>
    <property type="match status" value="1"/>
</dbReference>
<dbReference type="GO" id="GO:0051539">
    <property type="term" value="F:4 iron, 4 sulfur cluster binding"/>
    <property type="evidence" value="ECO:0007669"/>
    <property type="project" value="UniProtKB-UniRule"/>
</dbReference>
<dbReference type="NCBIfam" id="TIGR00322">
    <property type="entry name" value="diphth2_R"/>
    <property type="match status" value="1"/>
</dbReference>
<keyword evidence="5 11" id="KW-0808">Transferase</keyword>
<keyword evidence="8" id="KW-0408">Iron</keyword>
<comment type="function">
    <text evidence="11">Catalyzes the first step of diphthamide biosynthesis, a post-translational modification of histidine which occurs in elongation factor 2.</text>
</comment>
<evidence type="ECO:0000256" key="9">
    <source>
        <dbReference type="ARBA" id="ARBA00023014"/>
    </source>
</evidence>
<dbReference type="Proteomes" id="UP000440578">
    <property type="component" value="Unassembled WGS sequence"/>
</dbReference>
<dbReference type="Gene3D" id="3.40.50.11860">
    <property type="entry name" value="Diphthamide synthesis DPH1/DPH2 domain 3"/>
    <property type="match status" value="1"/>
</dbReference>
<dbReference type="GO" id="GO:0017183">
    <property type="term" value="P:protein histidyl modification to diphthamide"/>
    <property type="evidence" value="ECO:0007669"/>
    <property type="project" value="UniProtKB-UniRule"/>
</dbReference>
<gene>
    <name evidence="13" type="primary">dph1_0</name>
    <name evidence="13" type="ORF">FJT64_019675</name>
</gene>
<evidence type="ECO:0000313" key="14">
    <source>
        <dbReference type="Proteomes" id="UP000440578"/>
    </source>
</evidence>
<feature type="region of interest" description="Disordered" evidence="12">
    <location>
        <begin position="383"/>
        <end position="413"/>
    </location>
</feature>
<evidence type="ECO:0000256" key="5">
    <source>
        <dbReference type="ARBA" id="ARBA00022679"/>
    </source>
</evidence>
<comment type="catalytic activity">
    <reaction evidence="10 11">
        <text>L-histidyl-[translation elongation factor 2] + S-adenosyl-L-methionine = 2-[(3S)-amino-3-carboxypropyl]-L-histidyl-[translation elongation factor 2] + S-methyl-5'-thioadenosine + H(+)</text>
        <dbReference type="Rhea" id="RHEA:36783"/>
        <dbReference type="Rhea" id="RHEA-COMP:9748"/>
        <dbReference type="Rhea" id="RHEA-COMP:9749"/>
        <dbReference type="ChEBI" id="CHEBI:15378"/>
        <dbReference type="ChEBI" id="CHEBI:17509"/>
        <dbReference type="ChEBI" id="CHEBI:29979"/>
        <dbReference type="ChEBI" id="CHEBI:59789"/>
        <dbReference type="ChEBI" id="CHEBI:73995"/>
        <dbReference type="EC" id="2.5.1.108"/>
    </reaction>
</comment>
<dbReference type="InterPro" id="IPR016435">
    <property type="entry name" value="DPH1/DPH2"/>
</dbReference>
<dbReference type="FunFam" id="3.40.50.11860:FF:000002">
    <property type="entry name" value="2-(3-amino-3-carboxypropyl)histidine synthase subunit 1"/>
    <property type="match status" value="1"/>
</dbReference>
<evidence type="ECO:0000256" key="7">
    <source>
        <dbReference type="ARBA" id="ARBA00022723"/>
    </source>
</evidence>
<name>A0A6A4WP85_AMPAM</name>
<keyword evidence="9" id="KW-0411">Iron-sulfur</keyword>
<dbReference type="Gene3D" id="3.40.50.11840">
    <property type="entry name" value="Diphthamide synthesis DPH1/DPH2 domain 1"/>
    <property type="match status" value="1"/>
</dbReference>
<dbReference type="GO" id="GO:0090560">
    <property type="term" value="F:2-(3-amino-3-carboxypropyl)histidine synthase activity"/>
    <property type="evidence" value="ECO:0007669"/>
    <property type="project" value="UniProtKB-UniRule"/>
</dbReference>
<comment type="caution">
    <text evidence="13">The sequence shown here is derived from an EMBL/GenBank/DDBJ whole genome shotgun (WGS) entry which is preliminary data.</text>
</comment>
<dbReference type="PANTHER" id="PTHR10762:SF1">
    <property type="entry name" value="2-(3-AMINO-3-CARBOXYPROPYL)HISTIDINE SYNTHASE SUBUNIT 1"/>
    <property type="match status" value="1"/>
</dbReference>
<dbReference type="Pfam" id="PF01866">
    <property type="entry name" value="Diphthamide_syn"/>
    <property type="match status" value="1"/>
</dbReference>
<evidence type="ECO:0000256" key="1">
    <source>
        <dbReference type="ARBA" id="ARBA00005156"/>
    </source>
</evidence>
<evidence type="ECO:0000256" key="8">
    <source>
        <dbReference type="ARBA" id="ARBA00023004"/>
    </source>
</evidence>
<protein>
    <recommendedName>
        <fullName evidence="4 11">2-(3-amino-3-carboxypropyl)histidine synthase subunit 1</fullName>
        <ecNumber evidence="3 11">2.5.1.108</ecNumber>
    </recommendedName>
</protein>
<keyword evidence="14" id="KW-1185">Reference proteome</keyword>
<organism evidence="13 14">
    <name type="scientific">Amphibalanus amphitrite</name>
    <name type="common">Striped barnacle</name>
    <name type="synonym">Balanus amphitrite</name>
    <dbReference type="NCBI Taxonomy" id="1232801"/>
    <lineage>
        <taxon>Eukaryota</taxon>
        <taxon>Metazoa</taxon>
        <taxon>Ecdysozoa</taxon>
        <taxon>Arthropoda</taxon>
        <taxon>Crustacea</taxon>
        <taxon>Multicrustacea</taxon>
        <taxon>Cirripedia</taxon>
        <taxon>Thoracica</taxon>
        <taxon>Thoracicalcarea</taxon>
        <taxon>Balanomorpha</taxon>
        <taxon>Balanoidea</taxon>
        <taxon>Balanidae</taxon>
        <taxon>Amphibalaninae</taxon>
        <taxon>Amphibalanus</taxon>
    </lineage>
</organism>
<dbReference type="SFLD" id="SFLDG01121">
    <property type="entry name" value="Diphthamide_biosynthesis"/>
    <property type="match status" value="1"/>
</dbReference>
<dbReference type="Gene3D" id="3.40.50.11850">
    <property type="entry name" value="Diphthamide synthesis DPH1/DPH2 domain 2"/>
    <property type="match status" value="1"/>
</dbReference>
<dbReference type="FunFam" id="3.40.50.11840:FF:000001">
    <property type="entry name" value="2-(3-amino-3-carboxypropyl)histidine synthase subunit 1"/>
    <property type="match status" value="1"/>
</dbReference>
<evidence type="ECO:0000256" key="4">
    <source>
        <dbReference type="ARBA" id="ARBA00021915"/>
    </source>
</evidence>
<dbReference type="GO" id="GO:0046872">
    <property type="term" value="F:metal ion binding"/>
    <property type="evidence" value="ECO:0007669"/>
    <property type="project" value="UniProtKB-KW"/>
</dbReference>
<evidence type="ECO:0000256" key="12">
    <source>
        <dbReference type="SAM" id="MobiDB-lite"/>
    </source>
</evidence>
<dbReference type="UniPathway" id="UPA00559"/>
<comment type="pathway">
    <text evidence="1 11">Protein modification; peptidyl-diphthamide biosynthesis.</text>
</comment>
<accession>A0A6A4WP85</accession>
<keyword evidence="6 11" id="KW-0949">S-adenosyl-L-methionine</keyword>
<evidence type="ECO:0000256" key="10">
    <source>
        <dbReference type="ARBA" id="ARBA00048403"/>
    </source>
</evidence>
<dbReference type="AlphaFoldDB" id="A0A6A4WP85"/>
<evidence type="ECO:0000256" key="2">
    <source>
        <dbReference type="ARBA" id="ARBA00010173"/>
    </source>
</evidence>
<keyword evidence="11" id="KW-0004">4Fe-4S</keyword>
<evidence type="ECO:0000256" key="11">
    <source>
        <dbReference type="PIRNR" id="PIRNR004967"/>
    </source>
</evidence>
<dbReference type="InterPro" id="IPR042265">
    <property type="entry name" value="DPH1/DPH2_3"/>
</dbReference>
<dbReference type="EMBL" id="VIIS01000428">
    <property type="protein sequence ID" value="KAF0309187.1"/>
    <property type="molecule type" value="Genomic_DNA"/>
</dbReference>
<comment type="cofactor">
    <cofactor evidence="11">
        <name>[4Fe-4S] cluster</name>
        <dbReference type="ChEBI" id="CHEBI:49883"/>
    </cofactor>
    <text evidence="11">Binds 1 [4Fe-4S] cluster per subunit. The cluster is coordinated with 3 cysteines and an exchangeable S-adenosyl-L-methionine.</text>
</comment>
<reference evidence="13 14" key="1">
    <citation type="submission" date="2019-07" db="EMBL/GenBank/DDBJ databases">
        <title>Draft genome assembly of a fouling barnacle, Amphibalanus amphitrite (Darwin, 1854): The first reference genome for Thecostraca.</title>
        <authorList>
            <person name="Kim W."/>
        </authorList>
    </citation>
    <scope>NUCLEOTIDE SEQUENCE [LARGE SCALE GENOMIC DNA]</scope>
    <source>
        <strain evidence="13">SNU_AA5</strain>
        <tissue evidence="13">Soma without cirri and trophi</tissue>
    </source>
</reference>
<dbReference type="OrthoDB" id="1649088at2759"/>